<dbReference type="InterPro" id="IPR001841">
    <property type="entry name" value="Znf_RING"/>
</dbReference>
<keyword evidence="1" id="KW-0863">Zinc-finger</keyword>
<dbReference type="GO" id="GO:0008270">
    <property type="term" value="F:zinc ion binding"/>
    <property type="evidence" value="ECO:0007669"/>
    <property type="project" value="UniProtKB-KW"/>
</dbReference>
<keyword evidence="1" id="KW-0479">Metal-binding</keyword>
<evidence type="ECO:0000313" key="3">
    <source>
        <dbReference type="EMBL" id="QKO28967.1"/>
    </source>
</evidence>
<dbReference type="EMBL" id="MN481987">
    <property type="protein sequence ID" value="QKO28967.1"/>
    <property type="molecule type" value="Genomic_DNA"/>
</dbReference>
<protein>
    <submittedName>
        <fullName evidence="3">64.2 kDa inhibitor of apoptosis/RING-finger profile</fullName>
    </submittedName>
</protein>
<keyword evidence="1" id="KW-0862">Zinc</keyword>
<reference evidence="3" key="1">
    <citation type="submission" date="2019-09" db="EMBL/GenBank/DDBJ databases">
        <authorList>
            <person name="Tao P."/>
            <person name="Yang T."/>
            <person name="Chen J."/>
            <person name="Lin C."/>
            <person name="Hu J."/>
            <person name="Zhu Y."/>
            <person name="Lv H."/>
            <person name="Tian M."/>
            <person name="Gao Q."/>
            <person name="Jia J."/>
        </authorList>
    </citation>
    <scope>NUCLEOTIDE SEQUENCE</scope>
    <source>
        <strain evidence="3">WV103</strain>
    </source>
</reference>
<name>A0A6N0C7J9_9ABAC</name>
<dbReference type="Pfam" id="PF13920">
    <property type="entry name" value="zf-C3HC4_3"/>
    <property type="match status" value="1"/>
</dbReference>
<dbReference type="SUPFAM" id="SSF57850">
    <property type="entry name" value="RING/U-box"/>
    <property type="match status" value="1"/>
</dbReference>
<sequence length="211" mass="23990">MRIDFDKNMVAEQHHHNRTQPYYRSTKNNTATITFDDLADMSKLTLTRMRAFIKKNTNIVGVNRYDRARLERILPRAVKEAETKKRAAELKNAAAAAACDVVETPRTFVIEVNRMLVDCSRTRSKAIAALEKRYTKMVVCSSKVNIPETTCRVCKKFMESWRSVTFGACGHSVVCASCDEDSNEKKCPQCEQVIMYTFAFKPCVPLVAGFQ</sequence>
<proteinExistence type="predicted"/>
<dbReference type="Gene3D" id="3.30.40.10">
    <property type="entry name" value="Zinc/RING finger domain, C3HC4 (zinc finger)"/>
    <property type="match status" value="1"/>
</dbReference>
<dbReference type="PROSITE" id="PS50089">
    <property type="entry name" value="ZF_RING_2"/>
    <property type="match status" value="1"/>
</dbReference>
<dbReference type="InterPro" id="IPR013083">
    <property type="entry name" value="Znf_RING/FYVE/PHD"/>
</dbReference>
<evidence type="ECO:0000259" key="2">
    <source>
        <dbReference type="PROSITE" id="PS50089"/>
    </source>
</evidence>
<feature type="domain" description="RING-type" evidence="2">
    <location>
        <begin position="151"/>
        <end position="191"/>
    </location>
</feature>
<organism evidence="3">
    <name type="scientific">Spodoptera exigua multiple nucleopolyhedrovirus</name>
    <dbReference type="NCBI Taxonomy" id="10454"/>
    <lineage>
        <taxon>Viruses</taxon>
        <taxon>Viruses incertae sedis</taxon>
        <taxon>Naldaviricetes</taxon>
        <taxon>Lefavirales</taxon>
        <taxon>Baculoviridae</taxon>
        <taxon>Alphabaculovirus</taxon>
    </lineage>
</organism>
<evidence type="ECO:0000256" key="1">
    <source>
        <dbReference type="PROSITE-ProRule" id="PRU00175"/>
    </source>
</evidence>
<accession>A0A6N0C7J9</accession>